<accession>A0A6J4V760</accession>
<evidence type="ECO:0008006" key="2">
    <source>
        <dbReference type="Google" id="ProtNLM"/>
    </source>
</evidence>
<sequence>MAQLVTSTEGKTDCQHWDTDGWGGYERVLPPEAQHHIGKHHTQRLERTNGILRQQTGRWHRQQNKFSKEWEQTKVTTRLVMGYFNWMWEHSRFGNTATQRAGLALESWSWHGFATFPTLL</sequence>
<dbReference type="InterPro" id="IPR005063">
    <property type="entry name" value="Transposase_27"/>
</dbReference>
<gene>
    <name evidence="1" type="ORF">AVDCRST_MAG81-1410</name>
</gene>
<dbReference type="GO" id="GO:0003677">
    <property type="term" value="F:DNA binding"/>
    <property type="evidence" value="ECO:0007669"/>
    <property type="project" value="InterPro"/>
</dbReference>
<dbReference type="EMBL" id="CADCWO010000079">
    <property type="protein sequence ID" value="CAA9569169.1"/>
    <property type="molecule type" value="Genomic_DNA"/>
</dbReference>
<dbReference type="Pfam" id="PF03400">
    <property type="entry name" value="DDE_Tnp_IS1"/>
    <property type="match status" value="1"/>
</dbReference>
<protein>
    <recommendedName>
        <fullName evidence="2">Mobile element protein</fullName>
    </recommendedName>
</protein>
<dbReference type="GO" id="GO:0004803">
    <property type="term" value="F:transposase activity"/>
    <property type="evidence" value="ECO:0007669"/>
    <property type="project" value="InterPro"/>
</dbReference>
<proteinExistence type="predicted"/>
<name>A0A6J4V760_9CYAN</name>
<organism evidence="1">
    <name type="scientific">uncultured Synechococcales cyanobacterium</name>
    <dbReference type="NCBI Taxonomy" id="1936017"/>
    <lineage>
        <taxon>Bacteria</taxon>
        <taxon>Bacillati</taxon>
        <taxon>Cyanobacteriota</taxon>
        <taxon>Cyanophyceae</taxon>
        <taxon>Synechococcales</taxon>
        <taxon>environmental samples</taxon>
    </lineage>
</organism>
<dbReference type="AlphaFoldDB" id="A0A6J4V760"/>
<evidence type="ECO:0000313" key="1">
    <source>
        <dbReference type="EMBL" id="CAA9569169.1"/>
    </source>
</evidence>
<reference evidence="1" key="1">
    <citation type="submission" date="2020-02" db="EMBL/GenBank/DDBJ databases">
        <authorList>
            <person name="Meier V. D."/>
        </authorList>
    </citation>
    <scope>NUCLEOTIDE SEQUENCE</scope>
    <source>
        <strain evidence="1">AVDCRST_MAG81</strain>
    </source>
</reference>
<dbReference type="GO" id="GO:0006313">
    <property type="term" value="P:DNA transposition"/>
    <property type="evidence" value="ECO:0007669"/>
    <property type="project" value="InterPro"/>
</dbReference>